<dbReference type="CDD" id="cd00077">
    <property type="entry name" value="HDc"/>
    <property type="match status" value="1"/>
</dbReference>
<evidence type="ECO:0000313" key="8">
    <source>
        <dbReference type="EMBL" id="MEQ2507514.1"/>
    </source>
</evidence>
<evidence type="ECO:0000259" key="6">
    <source>
        <dbReference type="Pfam" id="PF01966"/>
    </source>
</evidence>
<evidence type="ECO:0000256" key="2">
    <source>
        <dbReference type="ARBA" id="ARBA00022741"/>
    </source>
</evidence>
<dbReference type="Pfam" id="PF01966">
    <property type="entry name" value="HD"/>
    <property type="match status" value="1"/>
</dbReference>
<dbReference type="InterPro" id="IPR006674">
    <property type="entry name" value="HD_domain"/>
</dbReference>
<keyword evidence="1 4" id="KW-0808">Transferase</keyword>
<evidence type="ECO:0000313" key="9">
    <source>
        <dbReference type="Proteomes" id="UP001465717"/>
    </source>
</evidence>
<feature type="domain" description="Poly A polymerase head" evidence="5">
    <location>
        <begin position="27"/>
        <end position="158"/>
    </location>
</feature>
<dbReference type="InterPro" id="IPR032828">
    <property type="entry name" value="PolyA_RNA-bd"/>
</dbReference>
<reference evidence="8 9" key="1">
    <citation type="submission" date="2024-04" db="EMBL/GenBank/DDBJ databases">
        <title>Human intestinal bacterial collection.</title>
        <authorList>
            <person name="Pauvert C."/>
            <person name="Hitch T.C.A."/>
            <person name="Clavel T."/>
        </authorList>
    </citation>
    <scope>NUCLEOTIDE SEQUENCE [LARGE SCALE GENOMIC DNA]</scope>
    <source>
        <strain evidence="8 9">CLA-AA-H174</strain>
    </source>
</reference>
<dbReference type="Pfam" id="PF12627">
    <property type="entry name" value="PolyA_pol_RNAbd"/>
    <property type="match status" value="1"/>
</dbReference>
<dbReference type="Gene3D" id="3.30.460.10">
    <property type="entry name" value="Beta Polymerase, domain 2"/>
    <property type="match status" value="1"/>
</dbReference>
<dbReference type="Proteomes" id="UP001465717">
    <property type="component" value="Unassembled WGS sequence"/>
</dbReference>
<proteinExistence type="inferred from homology"/>
<evidence type="ECO:0000259" key="5">
    <source>
        <dbReference type="Pfam" id="PF01743"/>
    </source>
</evidence>
<evidence type="ECO:0000259" key="7">
    <source>
        <dbReference type="Pfam" id="PF12627"/>
    </source>
</evidence>
<feature type="domain" description="tRNA nucleotidyltransferase/poly(A) polymerase RNA and SrmB- binding" evidence="7">
    <location>
        <begin position="187"/>
        <end position="245"/>
    </location>
</feature>
<dbReference type="Gene3D" id="1.10.3090.10">
    <property type="entry name" value="cca-adding enzyme, domain 2"/>
    <property type="match status" value="1"/>
</dbReference>
<name>A0ABV1FWJ5_9BACT</name>
<comment type="caution">
    <text evidence="8">The sequence shown here is derived from an EMBL/GenBank/DDBJ whole genome shotgun (WGS) entry which is preliminary data.</text>
</comment>
<keyword evidence="2" id="KW-0547">Nucleotide-binding</keyword>
<evidence type="ECO:0000256" key="1">
    <source>
        <dbReference type="ARBA" id="ARBA00022679"/>
    </source>
</evidence>
<dbReference type="PANTHER" id="PTHR13734">
    <property type="entry name" value="TRNA-NUCLEOTIDYLTRANSFERASE"/>
    <property type="match status" value="1"/>
</dbReference>
<comment type="similarity">
    <text evidence="4">Belongs to the tRNA nucleotidyltransferase/poly(A) polymerase family.</text>
</comment>
<evidence type="ECO:0000256" key="4">
    <source>
        <dbReference type="RuleBase" id="RU003953"/>
    </source>
</evidence>
<dbReference type="CDD" id="cd05398">
    <property type="entry name" value="NT_ClassII-CCAase"/>
    <property type="match status" value="1"/>
</dbReference>
<dbReference type="PANTHER" id="PTHR13734:SF5">
    <property type="entry name" value="CCA TRNA NUCLEOTIDYLTRANSFERASE, MITOCHONDRIAL"/>
    <property type="match status" value="1"/>
</dbReference>
<dbReference type="SUPFAM" id="SSF81301">
    <property type="entry name" value="Nucleotidyltransferase"/>
    <property type="match status" value="1"/>
</dbReference>
<dbReference type="InterPro" id="IPR043519">
    <property type="entry name" value="NT_sf"/>
</dbReference>
<feature type="domain" description="HD" evidence="6">
    <location>
        <begin position="255"/>
        <end position="339"/>
    </location>
</feature>
<evidence type="ECO:0000256" key="3">
    <source>
        <dbReference type="ARBA" id="ARBA00022884"/>
    </source>
</evidence>
<dbReference type="SUPFAM" id="SSF81891">
    <property type="entry name" value="Poly A polymerase C-terminal region-like"/>
    <property type="match status" value="1"/>
</dbReference>
<organism evidence="8 9">
    <name type="scientific">Segatella sinensis</name>
    <dbReference type="NCBI Taxonomy" id="3085167"/>
    <lineage>
        <taxon>Bacteria</taxon>
        <taxon>Pseudomonadati</taxon>
        <taxon>Bacteroidota</taxon>
        <taxon>Bacteroidia</taxon>
        <taxon>Bacteroidales</taxon>
        <taxon>Prevotellaceae</taxon>
        <taxon>Segatella</taxon>
    </lineage>
</organism>
<gene>
    <name evidence="8" type="ORF">AAAT87_04345</name>
</gene>
<dbReference type="EMBL" id="JBBNGE010000010">
    <property type="protein sequence ID" value="MEQ2507514.1"/>
    <property type="molecule type" value="Genomic_DNA"/>
</dbReference>
<accession>A0ABV1FWJ5</accession>
<dbReference type="RefSeq" id="WP_349225743.1">
    <property type="nucleotide sequence ID" value="NZ_JBBNFG020000009.1"/>
</dbReference>
<protein>
    <submittedName>
        <fullName evidence="8">HD domain-containing protein</fullName>
    </submittedName>
</protein>
<keyword evidence="3 4" id="KW-0694">RNA-binding</keyword>
<dbReference type="InterPro" id="IPR003607">
    <property type="entry name" value="HD/PDEase_dom"/>
</dbReference>
<dbReference type="InterPro" id="IPR002646">
    <property type="entry name" value="PolA_pol_head_dom"/>
</dbReference>
<sequence>MKKGRYIQIKDFLRRLIIGTEWEGHVFTVGGCVRDEIMGLEIKDIDMCVSLQGGGIRFAEWLRDNGYTTKGVTVYPNYGTAMLHLNEFPEVELEFVQTRKEKYFDHSCRNPETAFGSIEDDCMRRDLTINALYTNISTGEIVDITGKGVDDIKNHIIRTPNDPDTIYDDDPLRILRCIRFASRYGWEIEYDTYEGMVRNVSRLEIITKERVKDEFCKMLTCKHPIMAMELLRKIGAMHYVIPELEETYSMTQNEYHFGTVWEHTMMVLEGTKDDNMILRISALLHDIGKIRVCTEEDGKIHFLKHELKSGEMIDELLRPLKFSNEIIKEVTFLVRNHMICKTWGSECEYMKDKKLRRLQYECKTEERFRNLMTIIDADNNAYAADKCMPKQVEFILSRTEAMKAEGSAMFGYKLPLTGKEIMDLKGIKPGSAVKECLDYLMKIAFANPLRKKEEFVKHLLGYRLQK</sequence>
<dbReference type="Pfam" id="PF01743">
    <property type="entry name" value="PolyA_pol"/>
    <property type="match status" value="1"/>
</dbReference>
<keyword evidence="9" id="KW-1185">Reference proteome</keyword>